<organism evidence="2 3">
    <name type="scientific">Clytia hemisphaerica</name>
    <dbReference type="NCBI Taxonomy" id="252671"/>
    <lineage>
        <taxon>Eukaryota</taxon>
        <taxon>Metazoa</taxon>
        <taxon>Cnidaria</taxon>
        <taxon>Hydrozoa</taxon>
        <taxon>Hydroidolina</taxon>
        <taxon>Leptothecata</taxon>
        <taxon>Obeliida</taxon>
        <taxon>Clytiidae</taxon>
        <taxon>Clytia</taxon>
    </lineage>
</organism>
<evidence type="ECO:0000313" key="3">
    <source>
        <dbReference type="Proteomes" id="UP000594262"/>
    </source>
</evidence>
<dbReference type="AlphaFoldDB" id="A0A7M5WV84"/>
<accession>A0A7M5WV84</accession>
<name>A0A7M5WV84_9CNID</name>
<dbReference type="InterPro" id="IPR013083">
    <property type="entry name" value="Znf_RING/FYVE/PHD"/>
</dbReference>
<feature type="compositionally biased region" description="Basic and acidic residues" evidence="1">
    <location>
        <begin position="62"/>
        <end position="78"/>
    </location>
</feature>
<dbReference type="SUPFAM" id="SSF57850">
    <property type="entry name" value="RING/U-box"/>
    <property type="match status" value="1"/>
</dbReference>
<dbReference type="OrthoDB" id="6513042at2759"/>
<dbReference type="Proteomes" id="UP000594262">
    <property type="component" value="Unplaced"/>
</dbReference>
<feature type="region of interest" description="Disordered" evidence="1">
    <location>
        <begin position="55"/>
        <end position="78"/>
    </location>
</feature>
<evidence type="ECO:0000256" key="1">
    <source>
        <dbReference type="SAM" id="MobiDB-lite"/>
    </source>
</evidence>
<evidence type="ECO:0000313" key="2">
    <source>
        <dbReference type="EnsemblMetazoa" id="CLYHEMP013469.2"/>
    </source>
</evidence>
<dbReference type="EnsemblMetazoa" id="CLYHEMT013469.2">
    <property type="protein sequence ID" value="CLYHEMP013469.2"/>
    <property type="gene ID" value="CLYHEMG013469"/>
</dbReference>
<protein>
    <recommendedName>
        <fullName evidence="4">RING-type domain-containing protein</fullName>
    </recommendedName>
</protein>
<proteinExistence type="predicted"/>
<dbReference type="Gene3D" id="3.30.40.10">
    <property type="entry name" value="Zinc/RING finger domain, C3HC4 (zinc finger)"/>
    <property type="match status" value="1"/>
</dbReference>
<reference evidence="2" key="1">
    <citation type="submission" date="2021-01" db="UniProtKB">
        <authorList>
            <consortium name="EnsemblMetazoa"/>
        </authorList>
    </citation>
    <scope>IDENTIFICATION</scope>
</reference>
<keyword evidence="3" id="KW-1185">Reference proteome</keyword>
<sequence>MTLVCDDKQLLQDAKQYINQLMCCEKPSGNDSDSVLCHFCRKTIAFDNARPPRKVNQAVGENKQESDEQSDMEKKQKDGKIVENEAIVVGDVGVRLLLCGCTFCVECLKWYINGTLENQEVQKIHEPIHCPKCNKVLMIKDLNILPNYLKEKICRKIFTNYLRARQKNGRNRERFDICRECKSIFIYDVADKGIFRCWNDKCRLMSCSVCKRRVMSNNEIDFEQHRSCWNDAVERCELKLLLKRGKTEYHGTFISNGLQHSTVNTFNGINFRRD</sequence>
<evidence type="ECO:0008006" key="4">
    <source>
        <dbReference type="Google" id="ProtNLM"/>
    </source>
</evidence>